<keyword evidence="1" id="KW-0472">Membrane</keyword>
<evidence type="ECO:0000256" key="1">
    <source>
        <dbReference type="SAM" id="Phobius"/>
    </source>
</evidence>
<accession>A0ABM1E8Q8</accession>
<organism evidence="2 3">
    <name type="scientific">Priapulus caudatus</name>
    <name type="common">Priapulid worm</name>
    <dbReference type="NCBI Taxonomy" id="37621"/>
    <lineage>
        <taxon>Eukaryota</taxon>
        <taxon>Metazoa</taxon>
        <taxon>Ecdysozoa</taxon>
        <taxon>Scalidophora</taxon>
        <taxon>Priapulida</taxon>
        <taxon>Priapulimorpha</taxon>
        <taxon>Priapulimorphida</taxon>
        <taxon>Priapulidae</taxon>
        <taxon>Priapulus</taxon>
    </lineage>
</organism>
<reference evidence="3" key="1">
    <citation type="submission" date="2025-08" db="UniProtKB">
        <authorList>
            <consortium name="RefSeq"/>
        </authorList>
    </citation>
    <scope>IDENTIFICATION</scope>
</reference>
<evidence type="ECO:0000313" key="3">
    <source>
        <dbReference type="RefSeq" id="XP_014668579.1"/>
    </source>
</evidence>
<dbReference type="RefSeq" id="XP_014668579.1">
    <property type="nucleotide sequence ID" value="XM_014813093.1"/>
</dbReference>
<feature type="transmembrane region" description="Helical" evidence="1">
    <location>
        <begin position="20"/>
        <end position="43"/>
    </location>
</feature>
<sequence>MASSVEISLNVVKCLGAFYIIYYCVGSLAFVNLISLMLTYFVLPFVLVTFIRHALWDYILTVTTIHVAVSSLVMLEFPLNWNWWASLGIASLFCICIGESLLLSINAKSLYLT</sequence>
<dbReference type="Proteomes" id="UP000695022">
    <property type="component" value="Unplaced"/>
</dbReference>
<keyword evidence="2" id="KW-1185">Reference proteome</keyword>
<proteinExistence type="predicted"/>
<feature type="transmembrane region" description="Helical" evidence="1">
    <location>
        <begin position="81"/>
        <end position="103"/>
    </location>
</feature>
<feature type="transmembrane region" description="Helical" evidence="1">
    <location>
        <begin position="55"/>
        <end position="75"/>
    </location>
</feature>
<name>A0ABM1E8Q8_PRICU</name>
<gene>
    <name evidence="3" type="primary">LOC106809860</name>
</gene>
<dbReference type="GeneID" id="106809860"/>
<keyword evidence="1" id="KW-1133">Transmembrane helix</keyword>
<protein>
    <submittedName>
        <fullName evidence="3">Transmembrane protein 244-like isoform X2</fullName>
    </submittedName>
</protein>
<evidence type="ECO:0000313" key="2">
    <source>
        <dbReference type="Proteomes" id="UP000695022"/>
    </source>
</evidence>
<keyword evidence="1" id="KW-0812">Transmembrane</keyword>